<dbReference type="Proteomes" id="UP000045840">
    <property type="component" value="Unassembled WGS sequence"/>
</dbReference>
<reference evidence="4" key="1">
    <citation type="submission" date="2015-03" db="EMBL/GenBank/DDBJ databases">
        <authorList>
            <consortium name="Pathogen Informatics"/>
        </authorList>
    </citation>
    <scope>NUCLEOTIDE SEQUENCE [LARGE SCALE GENOMIC DNA]</scope>
    <source>
        <strain evidence="4">A125KOH2</strain>
    </source>
</reference>
<name>A0A0T9R678_9GAMM</name>
<accession>A0A0T9R678</accession>
<dbReference type="RefSeq" id="WP_049614948.1">
    <property type="nucleotide sequence ID" value="NZ_CAWMMU010000005.1"/>
</dbReference>
<dbReference type="EMBL" id="CWJL01000005">
    <property type="protein sequence ID" value="CRY65752.1"/>
    <property type="molecule type" value="Genomic_DNA"/>
</dbReference>
<gene>
    <name evidence="1" type="ORF">ERS008529_04115</name>
    <name evidence="2" type="ORF">ERS137968_01486</name>
</gene>
<reference evidence="2 3" key="2">
    <citation type="submission" date="2015-03" db="EMBL/GenBank/DDBJ databases">
        <authorList>
            <consortium name="Pathogen Informatics"/>
            <person name="Murphy D."/>
        </authorList>
    </citation>
    <scope>NUCLEOTIDE SEQUENCE [LARGE SCALE GENOMIC DNA]</scope>
    <source>
        <strain evidence="3">type strain: CIP110230</strain>
        <strain evidence="2">Type strain: CIP110230</strain>
    </source>
</reference>
<evidence type="ECO:0000313" key="1">
    <source>
        <dbReference type="EMBL" id="CNI46671.1"/>
    </source>
</evidence>
<evidence type="ECO:0000313" key="3">
    <source>
        <dbReference type="Proteomes" id="UP000044625"/>
    </source>
</evidence>
<reference evidence="1" key="3">
    <citation type="submission" date="2015-03" db="EMBL/GenBank/DDBJ databases">
        <authorList>
            <person name="Murphy D."/>
        </authorList>
    </citation>
    <scope>NUCLEOTIDE SEQUENCE [LARGE SCALE GENOMIC DNA]</scope>
    <source>
        <strain evidence="1">A125KOH2</strain>
    </source>
</reference>
<dbReference type="EMBL" id="CQAZ01000053">
    <property type="protein sequence ID" value="CNI46671.1"/>
    <property type="molecule type" value="Genomic_DNA"/>
</dbReference>
<organism evidence="1 4">
    <name type="scientific">Yersinia pekkanenii</name>
    <dbReference type="NCBI Taxonomy" id="1288385"/>
    <lineage>
        <taxon>Bacteria</taxon>
        <taxon>Pseudomonadati</taxon>
        <taxon>Pseudomonadota</taxon>
        <taxon>Gammaproteobacteria</taxon>
        <taxon>Enterobacterales</taxon>
        <taxon>Yersiniaceae</taxon>
        <taxon>Yersinia</taxon>
    </lineage>
</organism>
<evidence type="ECO:0000313" key="4">
    <source>
        <dbReference type="Proteomes" id="UP000045840"/>
    </source>
</evidence>
<dbReference type="STRING" id="1288385.ERS137968_01486"/>
<proteinExistence type="predicted"/>
<dbReference type="Proteomes" id="UP000044625">
    <property type="component" value="Unassembled WGS sequence"/>
</dbReference>
<dbReference type="AlphaFoldDB" id="A0A0T9R678"/>
<protein>
    <submittedName>
        <fullName evidence="1">Phage-like protein</fullName>
    </submittedName>
</protein>
<sequence>MRKKYKSLDLVTRELIGNKYKGINQRDRQYGDFIIERCFRSAIRPITRYRVWYGDLSLGLFDSVYQAERYIENLYR</sequence>
<keyword evidence="3" id="KW-1185">Reference proteome</keyword>
<evidence type="ECO:0000313" key="2">
    <source>
        <dbReference type="EMBL" id="CRY65752.1"/>
    </source>
</evidence>